<dbReference type="InterPro" id="IPR016024">
    <property type="entry name" value="ARM-type_fold"/>
</dbReference>
<dbReference type="InterPro" id="IPR011989">
    <property type="entry name" value="ARM-like"/>
</dbReference>
<dbReference type="SUPFAM" id="SSF48371">
    <property type="entry name" value="ARM repeat"/>
    <property type="match status" value="2"/>
</dbReference>
<protein>
    <recommendedName>
        <fullName evidence="6">Symplekin</fullName>
    </recommendedName>
</protein>
<feature type="compositionally biased region" description="Basic and acidic residues" evidence="1">
    <location>
        <begin position="527"/>
        <end position="546"/>
    </location>
</feature>
<evidence type="ECO:0000259" key="2">
    <source>
        <dbReference type="Pfam" id="PF11935"/>
    </source>
</evidence>
<sequence>MMGAREQAVGLLNDAKMQADATSKADLLKNVMEIVLHREASLLAEFVPYLMELRSEPGSPVRKYLAEIIEEIGTRHVEHISTMVPVLLALLQDTTPAVARRAITSGSNIFRTVLEQVASQGIYASQVEKQLVDAWNLMIHFKDAVYPAAFQHENDGVRLLAVKFVETTILLFTHDPNGSSRPLPNQQNSDGVVKGFNIAWIAGGHPLLDANAMGQEASKNLGLLLNQLRAPESSTLPGPVAIVLINSLAGIAKRRPSMFGRILPVLLALAPDCEPIKGGQVASVIHTLKTAFLSLLKCSQPGALPWRDRLTKALHSMNAGDVADQALRQLDRAQRADRDRASKDPWTVKDEAVQQLSTAAAVEERPFQKRLVADENGNQSVEAEESLGKRMRLNPNTNSVQPELASISSSVAEPSSGNDGVVSDNSLAPLLAYFGALIAQGERGAASVEILISSLTPDMLAELVIVNMQHLPSTPPPMPPGVGPSVSGSLATLLSSVLSQSVLLPPGSAAAVETGVLSFQPIPQHVEVSRDPRRDPRRMDPRRATAKELAPTALSTPKLEAKEVDQLSNMTVETMTQATVKVEGAACSSTLSSRDPRAALLQNVTNHAPALPPVQVKQEPVEESGPLASTPPLSPPDSLMAPSSGPAIPVKSEPTISFSVSAPALPHDPQRIPVSVPIQPIPLVPLTEEQQTSLSKAALVRILEGHKTIAAAGGGDLRVALLARLVAQSCDDAEALELLQKHILADYQSHKGHEMALHVLYQLYTEQASNSSEIAVSTTAAYDQFLLSLARGLRDTLPASDKSLSRLLAEAPLLPLTSLKLLEDLCNPGAVGEVATSDHITQGLSALWSLILQRPPTRDICLKMALKCTVHESDDVRVKAIRLVANKLYPLTYLAEMIEEFATQSLLAVVDFKPTDAGQRDPMEIDSIRTTQGANGDQHLGDGLTLMDMTVVEDDNQQNSAKSSPVILISDAQRHMSLFFALCTKKHTLLQQLFTVYGRASKAVKQAVHRHIPKLFRTIGSSSPELLQLIADPPAGSENLLLLVLHSLTEGTEPSAELIATVKKLYETKLQDAAFLIPVLSSLSKEEVLPVFPRLVDLPPDKFQAALARILQGSAHTGPALTPAEVLIALHGIDPHRDSVPLKKVMDACSACLQQQSVFTQQVLAKLLNQLVEQTPLPLLFMRTVIQAVGAFPTLVSFVMEILSRLVNKQIWKLPKLWMGFLKCAHQTVPHSFHVLLQLPTVQLEDALKEYPTLRGPLATHANQTAVRPTVPRSSLVLLGLAQEATQVSDAGSGVAQSIAEPISGMKAATTDLQAAEQASKVSQ</sequence>
<accession>A0ABP1BWU5</accession>
<evidence type="ECO:0008006" key="6">
    <source>
        <dbReference type="Google" id="ProtNLM"/>
    </source>
</evidence>
<feature type="region of interest" description="Disordered" evidence="1">
    <location>
        <begin position="367"/>
        <end position="403"/>
    </location>
</feature>
<organism evidence="4 5">
    <name type="scientific">Sphagnum jensenii</name>
    <dbReference type="NCBI Taxonomy" id="128206"/>
    <lineage>
        <taxon>Eukaryota</taxon>
        <taxon>Viridiplantae</taxon>
        <taxon>Streptophyta</taxon>
        <taxon>Embryophyta</taxon>
        <taxon>Bryophyta</taxon>
        <taxon>Sphagnophytina</taxon>
        <taxon>Sphagnopsida</taxon>
        <taxon>Sphagnales</taxon>
        <taxon>Sphagnaceae</taxon>
        <taxon>Sphagnum</taxon>
    </lineage>
</organism>
<dbReference type="PANTHER" id="PTHR47184">
    <property type="entry name" value="PHOSPHATIDYLINOSITOL 3-AND 4-KINASE FAMILY PROTEIN-RELATED"/>
    <property type="match status" value="1"/>
</dbReference>
<dbReference type="EMBL" id="OZ023709">
    <property type="protein sequence ID" value="CAK9880905.1"/>
    <property type="molecule type" value="Genomic_DNA"/>
</dbReference>
<keyword evidence="5" id="KW-1185">Reference proteome</keyword>
<dbReference type="Proteomes" id="UP001497522">
    <property type="component" value="Chromosome 8"/>
</dbReference>
<feature type="region of interest" description="Disordered" evidence="1">
    <location>
        <begin position="609"/>
        <end position="652"/>
    </location>
</feature>
<proteinExistence type="predicted"/>
<dbReference type="InterPro" id="IPR022075">
    <property type="entry name" value="Symplekin_C"/>
</dbReference>
<dbReference type="Pfam" id="PF12295">
    <property type="entry name" value="Symplekin_C"/>
    <property type="match status" value="1"/>
</dbReference>
<name>A0ABP1BWU5_9BRYO</name>
<feature type="domain" description="Symplekin/Pta1 N-terminal" evidence="2">
    <location>
        <begin position="96"/>
        <end position="321"/>
    </location>
</feature>
<feature type="region of interest" description="Disordered" evidence="1">
    <location>
        <begin position="524"/>
        <end position="559"/>
    </location>
</feature>
<evidence type="ECO:0000256" key="1">
    <source>
        <dbReference type="SAM" id="MobiDB-lite"/>
    </source>
</evidence>
<feature type="domain" description="Symplekin C-terminal" evidence="3">
    <location>
        <begin position="1072"/>
        <end position="1250"/>
    </location>
</feature>
<evidence type="ECO:0000313" key="4">
    <source>
        <dbReference type="EMBL" id="CAK9880905.1"/>
    </source>
</evidence>
<gene>
    <name evidence="4" type="ORF">CSSPJE1EN2_LOCUS22304</name>
</gene>
<evidence type="ECO:0000313" key="5">
    <source>
        <dbReference type="Proteomes" id="UP001497522"/>
    </source>
</evidence>
<dbReference type="Gene3D" id="1.25.10.10">
    <property type="entry name" value="Leucine-rich Repeat Variant"/>
    <property type="match status" value="1"/>
</dbReference>
<reference evidence="4" key="1">
    <citation type="submission" date="2024-03" db="EMBL/GenBank/DDBJ databases">
        <authorList>
            <consortium name="ELIXIR-Norway"/>
            <consortium name="Elixir Norway"/>
        </authorList>
    </citation>
    <scope>NUCLEOTIDE SEQUENCE</scope>
</reference>
<dbReference type="Pfam" id="PF11935">
    <property type="entry name" value="SYMPK_PTA1_N"/>
    <property type="match status" value="1"/>
</dbReference>
<dbReference type="PANTHER" id="PTHR47184:SF3">
    <property type="entry name" value="PHOSPHATIDYLINOSITOL 3-AND 4-KINASE FAMILY PROTEIN-RELATED"/>
    <property type="match status" value="1"/>
</dbReference>
<evidence type="ECO:0000259" key="3">
    <source>
        <dbReference type="Pfam" id="PF12295"/>
    </source>
</evidence>
<dbReference type="InterPro" id="IPR032460">
    <property type="entry name" value="Symplekin/Pta1_N"/>
</dbReference>